<organism evidence="4 5">
    <name type="scientific">Paraglomus brasilianum</name>
    <dbReference type="NCBI Taxonomy" id="144538"/>
    <lineage>
        <taxon>Eukaryota</taxon>
        <taxon>Fungi</taxon>
        <taxon>Fungi incertae sedis</taxon>
        <taxon>Mucoromycota</taxon>
        <taxon>Glomeromycotina</taxon>
        <taxon>Glomeromycetes</taxon>
        <taxon>Paraglomerales</taxon>
        <taxon>Paraglomeraceae</taxon>
        <taxon>Paraglomus</taxon>
    </lineage>
</organism>
<dbReference type="Proteomes" id="UP000789739">
    <property type="component" value="Unassembled WGS sequence"/>
</dbReference>
<feature type="transmembrane region" description="Helical" evidence="3">
    <location>
        <begin position="12"/>
        <end position="36"/>
    </location>
</feature>
<keyword evidence="5" id="KW-1185">Reference proteome</keyword>
<dbReference type="GO" id="GO:0005506">
    <property type="term" value="F:iron ion binding"/>
    <property type="evidence" value="ECO:0007669"/>
    <property type="project" value="InterPro"/>
</dbReference>
<proteinExistence type="inferred from homology"/>
<dbReference type="InterPro" id="IPR036396">
    <property type="entry name" value="Cyt_P450_sf"/>
</dbReference>
<protein>
    <submittedName>
        <fullName evidence="4">8006_t:CDS:1</fullName>
    </submittedName>
</protein>
<comment type="caution">
    <text evidence="4">The sequence shown here is derived from an EMBL/GenBank/DDBJ whole genome shotgun (WGS) entry which is preliminary data.</text>
</comment>
<evidence type="ECO:0000256" key="2">
    <source>
        <dbReference type="PIRSR" id="PIRSR602401-1"/>
    </source>
</evidence>
<dbReference type="OrthoDB" id="1470350at2759"/>
<keyword evidence="3" id="KW-0812">Transmembrane</keyword>
<dbReference type="PANTHER" id="PTHR24305">
    <property type="entry name" value="CYTOCHROME P450"/>
    <property type="match status" value="1"/>
</dbReference>
<evidence type="ECO:0000256" key="3">
    <source>
        <dbReference type="SAM" id="Phobius"/>
    </source>
</evidence>
<comment type="cofactor">
    <cofactor evidence="2">
        <name>heme</name>
        <dbReference type="ChEBI" id="CHEBI:30413"/>
    </cofactor>
</comment>
<sequence length="487" mass="55492">MQAIASHISAQALFIFQSILEDAPFLSLLVIVTWLIHQIYKFHLEKSPINAIPGPKSWRWTDIPHSLYLYLGPGHEKARELHQKYGPVVRIAPHSVLVADKNVVKQILVTAKDYQKADIYKTIFGAGVPGLLTTIDKQEHKQRRRLLSPAFSIAQLKSIEPYISNTVTDLCALIEKSIKNADDDGWAIVDMMHALRLMAFDVTGHGSNADMADQLIWEMTQQLFSPLPVLSWFVPSLPGPKLRKFLMSLVEEHRQSGEDRVDVLKYLLESKGPLTDEQIVKELVLIFFAGTARTSVTLTITLLLLHLHPEKLTKLLSEIHATFPDPSEPVTYTKCKEMQYLNAVISETMRFYPIVGPGWMPRIFPYDLRVGDVVIPKGTDIISSIYTLQHMEEYWPNPDKFIPERFFPENNPSWDAFYPFSAGENNCIGKNIAWVAMDIALVTLLRKFELELLPESEQTRQLVMLSTFTVKGESLKMKVRRRAEVNQ</sequence>
<comment type="similarity">
    <text evidence="1">Belongs to the cytochrome P450 family.</text>
</comment>
<keyword evidence="2" id="KW-0408">Iron</keyword>
<keyword evidence="2" id="KW-0349">Heme</keyword>
<evidence type="ECO:0000256" key="1">
    <source>
        <dbReference type="ARBA" id="ARBA00010617"/>
    </source>
</evidence>
<dbReference type="InterPro" id="IPR001128">
    <property type="entry name" value="Cyt_P450"/>
</dbReference>
<reference evidence="4" key="1">
    <citation type="submission" date="2021-06" db="EMBL/GenBank/DDBJ databases">
        <authorList>
            <person name="Kallberg Y."/>
            <person name="Tangrot J."/>
            <person name="Rosling A."/>
        </authorList>
    </citation>
    <scope>NUCLEOTIDE SEQUENCE</scope>
    <source>
        <strain evidence="4">BR232B</strain>
    </source>
</reference>
<dbReference type="SUPFAM" id="SSF48264">
    <property type="entry name" value="Cytochrome P450"/>
    <property type="match status" value="1"/>
</dbReference>
<dbReference type="EMBL" id="CAJVPI010000794">
    <property type="protein sequence ID" value="CAG8572821.1"/>
    <property type="molecule type" value="Genomic_DNA"/>
</dbReference>
<keyword evidence="3" id="KW-0472">Membrane</keyword>
<keyword evidence="3" id="KW-1133">Transmembrane helix</keyword>
<dbReference type="Pfam" id="PF00067">
    <property type="entry name" value="p450"/>
    <property type="match status" value="1"/>
</dbReference>
<dbReference type="PRINTS" id="PR00463">
    <property type="entry name" value="EP450I"/>
</dbReference>
<dbReference type="GO" id="GO:0020037">
    <property type="term" value="F:heme binding"/>
    <property type="evidence" value="ECO:0007669"/>
    <property type="project" value="InterPro"/>
</dbReference>
<dbReference type="Gene3D" id="1.10.630.10">
    <property type="entry name" value="Cytochrome P450"/>
    <property type="match status" value="1"/>
</dbReference>
<dbReference type="AlphaFoldDB" id="A0A9N9BNS3"/>
<name>A0A9N9BNS3_9GLOM</name>
<dbReference type="GO" id="GO:0004497">
    <property type="term" value="F:monooxygenase activity"/>
    <property type="evidence" value="ECO:0007669"/>
    <property type="project" value="InterPro"/>
</dbReference>
<dbReference type="PRINTS" id="PR00385">
    <property type="entry name" value="P450"/>
</dbReference>
<keyword evidence="2" id="KW-0479">Metal-binding</keyword>
<dbReference type="PANTHER" id="PTHR24305:SF166">
    <property type="entry name" value="CYTOCHROME P450 12A4, MITOCHONDRIAL-RELATED"/>
    <property type="match status" value="1"/>
</dbReference>
<evidence type="ECO:0000313" key="5">
    <source>
        <dbReference type="Proteomes" id="UP000789739"/>
    </source>
</evidence>
<dbReference type="InterPro" id="IPR050121">
    <property type="entry name" value="Cytochrome_P450_monoxygenase"/>
</dbReference>
<dbReference type="InterPro" id="IPR002401">
    <property type="entry name" value="Cyt_P450_E_grp-I"/>
</dbReference>
<dbReference type="GO" id="GO:0016705">
    <property type="term" value="F:oxidoreductase activity, acting on paired donors, with incorporation or reduction of molecular oxygen"/>
    <property type="evidence" value="ECO:0007669"/>
    <property type="project" value="InterPro"/>
</dbReference>
<feature type="binding site" description="axial binding residue" evidence="2">
    <location>
        <position position="427"/>
    </location>
    <ligand>
        <name>heme</name>
        <dbReference type="ChEBI" id="CHEBI:30413"/>
    </ligand>
    <ligandPart>
        <name>Fe</name>
        <dbReference type="ChEBI" id="CHEBI:18248"/>
    </ligandPart>
</feature>
<evidence type="ECO:0000313" key="4">
    <source>
        <dbReference type="EMBL" id="CAG8572821.1"/>
    </source>
</evidence>
<gene>
    <name evidence="4" type="ORF">PBRASI_LOCUS6194</name>
</gene>
<accession>A0A9N9BNS3</accession>